<gene>
    <name evidence="4" type="ORF">Q7A36_26160</name>
</gene>
<dbReference type="Pfam" id="PF00072">
    <property type="entry name" value="Response_reg"/>
    <property type="match status" value="1"/>
</dbReference>
<protein>
    <submittedName>
        <fullName evidence="4">Response regulator</fullName>
    </submittedName>
</protein>
<organism evidence="4 5">
    <name type="scientific">Paracraurococcus lichenis</name>
    <dbReference type="NCBI Taxonomy" id="3064888"/>
    <lineage>
        <taxon>Bacteria</taxon>
        <taxon>Pseudomonadati</taxon>
        <taxon>Pseudomonadota</taxon>
        <taxon>Alphaproteobacteria</taxon>
        <taxon>Acetobacterales</taxon>
        <taxon>Roseomonadaceae</taxon>
        <taxon>Paracraurococcus</taxon>
    </lineage>
</organism>
<proteinExistence type="predicted"/>
<dbReference type="PANTHER" id="PTHR44591">
    <property type="entry name" value="STRESS RESPONSE REGULATOR PROTEIN 1"/>
    <property type="match status" value="1"/>
</dbReference>
<dbReference type="RefSeq" id="WP_305106713.1">
    <property type="nucleotide sequence ID" value="NZ_JAUTWS010000035.1"/>
</dbReference>
<feature type="modified residue" description="4-aspartylphosphate" evidence="2">
    <location>
        <position position="52"/>
    </location>
</feature>
<evidence type="ECO:0000256" key="2">
    <source>
        <dbReference type="PROSITE-ProRule" id="PRU00169"/>
    </source>
</evidence>
<dbReference type="InterPro" id="IPR050595">
    <property type="entry name" value="Bact_response_regulator"/>
</dbReference>
<dbReference type="SMART" id="SM00448">
    <property type="entry name" value="REC"/>
    <property type="match status" value="1"/>
</dbReference>
<sequence length="124" mass="13223">MSSILVIEDVLPVLVSLKIVLQGAGHEVATAPNGVAGLELLKGADFDLVVTDIWMRGSSGTDVIREGRKLAPRTRFLAITGGDPNVSGQGSLLRPDNYGADALMLKPFEKEQLLSLVSRLLDRA</sequence>
<keyword evidence="1 2" id="KW-0597">Phosphoprotein</keyword>
<evidence type="ECO:0000256" key="1">
    <source>
        <dbReference type="ARBA" id="ARBA00022553"/>
    </source>
</evidence>
<comment type="caution">
    <text evidence="4">The sequence shown here is derived from an EMBL/GenBank/DDBJ whole genome shotgun (WGS) entry which is preliminary data.</text>
</comment>
<evidence type="ECO:0000313" key="4">
    <source>
        <dbReference type="EMBL" id="MDO9711859.1"/>
    </source>
</evidence>
<keyword evidence="5" id="KW-1185">Reference proteome</keyword>
<evidence type="ECO:0000313" key="5">
    <source>
        <dbReference type="Proteomes" id="UP001243009"/>
    </source>
</evidence>
<evidence type="ECO:0000259" key="3">
    <source>
        <dbReference type="PROSITE" id="PS50110"/>
    </source>
</evidence>
<dbReference type="SUPFAM" id="SSF52172">
    <property type="entry name" value="CheY-like"/>
    <property type="match status" value="1"/>
</dbReference>
<feature type="domain" description="Response regulatory" evidence="3">
    <location>
        <begin position="3"/>
        <end position="121"/>
    </location>
</feature>
<dbReference type="InterPro" id="IPR011006">
    <property type="entry name" value="CheY-like_superfamily"/>
</dbReference>
<dbReference type="PROSITE" id="PS50110">
    <property type="entry name" value="RESPONSE_REGULATORY"/>
    <property type="match status" value="1"/>
</dbReference>
<dbReference type="EMBL" id="JAUTWS010000035">
    <property type="protein sequence ID" value="MDO9711859.1"/>
    <property type="molecule type" value="Genomic_DNA"/>
</dbReference>
<accession>A0ABT9E6Q3</accession>
<dbReference type="Gene3D" id="3.40.50.2300">
    <property type="match status" value="1"/>
</dbReference>
<dbReference type="InterPro" id="IPR001789">
    <property type="entry name" value="Sig_transdc_resp-reg_receiver"/>
</dbReference>
<dbReference type="Proteomes" id="UP001243009">
    <property type="component" value="Unassembled WGS sequence"/>
</dbReference>
<dbReference type="PANTHER" id="PTHR44591:SF3">
    <property type="entry name" value="RESPONSE REGULATORY DOMAIN-CONTAINING PROTEIN"/>
    <property type="match status" value="1"/>
</dbReference>
<name>A0ABT9E6Q3_9PROT</name>
<reference evidence="4 5" key="1">
    <citation type="submission" date="2023-08" db="EMBL/GenBank/DDBJ databases">
        <title>The draft genome sequence of Paracraurococcus sp. LOR1-02.</title>
        <authorList>
            <person name="Kingkaew E."/>
            <person name="Tanasupawat S."/>
        </authorList>
    </citation>
    <scope>NUCLEOTIDE SEQUENCE [LARGE SCALE GENOMIC DNA]</scope>
    <source>
        <strain evidence="4 5">LOR1-02</strain>
    </source>
</reference>